<dbReference type="InterPro" id="IPR027417">
    <property type="entry name" value="P-loop_NTPase"/>
</dbReference>
<accession>X1NFY6</accession>
<evidence type="ECO:0000259" key="1">
    <source>
        <dbReference type="Pfam" id="PF01637"/>
    </source>
</evidence>
<dbReference type="SUPFAM" id="SSF46785">
    <property type="entry name" value="Winged helix' DNA-binding domain"/>
    <property type="match status" value="1"/>
</dbReference>
<dbReference type="Gene3D" id="3.40.50.300">
    <property type="entry name" value="P-loop containing nucleotide triphosphate hydrolases"/>
    <property type="match status" value="1"/>
</dbReference>
<dbReference type="PANTHER" id="PTHR34704">
    <property type="entry name" value="ATPASE"/>
    <property type="match status" value="1"/>
</dbReference>
<gene>
    <name evidence="2" type="ORF">S06H3_11713</name>
</gene>
<dbReference type="Pfam" id="PF01637">
    <property type="entry name" value="ATPase_2"/>
    <property type="match status" value="1"/>
</dbReference>
<feature type="domain" description="ATPase" evidence="1">
    <location>
        <begin position="3"/>
        <end position="194"/>
    </location>
</feature>
<dbReference type="EMBL" id="BARV01005770">
    <property type="protein sequence ID" value="GAI17579.1"/>
    <property type="molecule type" value="Genomic_DNA"/>
</dbReference>
<dbReference type="SUPFAM" id="SSF52540">
    <property type="entry name" value="P-loop containing nucleoside triphosphate hydrolases"/>
    <property type="match status" value="1"/>
</dbReference>
<sequence length="328" mass="38406">MKFYNRNKEVEVISNEFKKKKTFIVVYGRRRIGKTRLVEEALKEKDHVEFFVPRKRLTPALLYFQQKLMEQEGYSPSFKTVDEFLEYLFRNVKKPIFFDEISNFQYIDSGAYSILQSLLDKHDAKLIVTGSYVGIMKRIFTHAKEPLFGRSTCMMHLKSLPVSTAVKMTQDIGYDLADSIELWCILGGIPRYIELTQGDSKFKDFIKRMLSPGSIFIEEGINVLIQEFGRKWDTYFSILDAIDFGARPTEIAECIGASITSLPKYLEDLERLEVIKRRHPLLGSKRIVRYVINDNFFTFWFKEIYPRFVKVCITDNFTVPRISKGYCL</sequence>
<name>X1NFY6_9ZZZZ</name>
<dbReference type="AlphaFoldDB" id="X1NFY6"/>
<protein>
    <recommendedName>
        <fullName evidence="1">ATPase domain-containing protein</fullName>
    </recommendedName>
</protein>
<comment type="caution">
    <text evidence="2">The sequence shown here is derived from an EMBL/GenBank/DDBJ whole genome shotgun (WGS) entry which is preliminary data.</text>
</comment>
<evidence type="ECO:0000313" key="2">
    <source>
        <dbReference type="EMBL" id="GAI17579.1"/>
    </source>
</evidence>
<reference evidence="2" key="1">
    <citation type="journal article" date="2014" name="Front. Microbiol.">
        <title>High frequency of phylogenetically diverse reductive dehalogenase-homologous genes in deep subseafloor sedimentary metagenomes.</title>
        <authorList>
            <person name="Kawai M."/>
            <person name="Futagami T."/>
            <person name="Toyoda A."/>
            <person name="Takaki Y."/>
            <person name="Nishi S."/>
            <person name="Hori S."/>
            <person name="Arai W."/>
            <person name="Tsubouchi T."/>
            <person name="Morono Y."/>
            <person name="Uchiyama I."/>
            <person name="Ito T."/>
            <person name="Fujiyama A."/>
            <person name="Inagaki F."/>
            <person name="Takami H."/>
        </authorList>
    </citation>
    <scope>NUCLEOTIDE SEQUENCE</scope>
    <source>
        <strain evidence="2">Expedition CK06-06</strain>
    </source>
</reference>
<dbReference type="InterPro" id="IPR036390">
    <property type="entry name" value="WH_DNA-bd_sf"/>
</dbReference>
<dbReference type="InterPro" id="IPR011579">
    <property type="entry name" value="ATPase_dom"/>
</dbReference>
<dbReference type="GO" id="GO:0005524">
    <property type="term" value="F:ATP binding"/>
    <property type="evidence" value="ECO:0007669"/>
    <property type="project" value="InterPro"/>
</dbReference>
<proteinExistence type="predicted"/>
<organism evidence="2">
    <name type="scientific">marine sediment metagenome</name>
    <dbReference type="NCBI Taxonomy" id="412755"/>
    <lineage>
        <taxon>unclassified sequences</taxon>
        <taxon>metagenomes</taxon>
        <taxon>ecological metagenomes</taxon>
    </lineage>
</organism>
<dbReference type="PANTHER" id="PTHR34704:SF1">
    <property type="entry name" value="ATPASE"/>
    <property type="match status" value="1"/>
</dbReference>